<protein>
    <submittedName>
        <fullName evidence="2">Transposon Tf2-1 polyprotein isoform X1</fullName>
    </submittedName>
</protein>
<name>A0A5A7VH18_CUCMM</name>
<dbReference type="AlphaFoldDB" id="A0A5A7VH18"/>
<evidence type="ECO:0000313" key="3">
    <source>
        <dbReference type="EMBL" id="TYK26534.1"/>
    </source>
</evidence>
<comment type="caution">
    <text evidence="2">The sequence shown here is derived from an EMBL/GenBank/DDBJ whole genome shotgun (WGS) entry which is preliminary data.</text>
</comment>
<dbReference type="OrthoDB" id="1749511at2759"/>
<organism evidence="2 4">
    <name type="scientific">Cucumis melo var. makuwa</name>
    <name type="common">Oriental melon</name>
    <dbReference type="NCBI Taxonomy" id="1194695"/>
    <lineage>
        <taxon>Eukaryota</taxon>
        <taxon>Viridiplantae</taxon>
        <taxon>Streptophyta</taxon>
        <taxon>Embryophyta</taxon>
        <taxon>Tracheophyta</taxon>
        <taxon>Spermatophyta</taxon>
        <taxon>Magnoliopsida</taxon>
        <taxon>eudicotyledons</taxon>
        <taxon>Gunneridae</taxon>
        <taxon>Pentapetalae</taxon>
        <taxon>rosids</taxon>
        <taxon>fabids</taxon>
        <taxon>Cucurbitales</taxon>
        <taxon>Cucurbitaceae</taxon>
        <taxon>Benincaseae</taxon>
        <taxon>Cucumis</taxon>
    </lineage>
</organism>
<evidence type="ECO:0000313" key="2">
    <source>
        <dbReference type="EMBL" id="KAA0067393.1"/>
    </source>
</evidence>
<dbReference type="EMBL" id="SSTE01000542">
    <property type="protein sequence ID" value="KAA0067393.1"/>
    <property type="molecule type" value="Genomic_DNA"/>
</dbReference>
<evidence type="ECO:0000256" key="1">
    <source>
        <dbReference type="SAM" id="MobiDB-lite"/>
    </source>
</evidence>
<evidence type="ECO:0000313" key="5">
    <source>
        <dbReference type="Proteomes" id="UP000321947"/>
    </source>
</evidence>
<evidence type="ECO:0000313" key="4">
    <source>
        <dbReference type="Proteomes" id="UP000321393"/>
    </source>
</evidence>
<feature type="compositionally biased region" description="Basic and acidic residues" evidence="1">
    <location>
        <begin position="1"/>
        <end position="17"/>
    </location>
</feature>
<dbReference type="Proteomes" id="UP000321393">
    <property type="component" value="Unassembled WGS sequence"/>
</dbReference>
<dbReference type="EMBL" id="SSTD01003373">
    <property type="protein sequence ID" value="TYK26534.1"/>
    <property type="molecule type" value="Genomic_DNA"/>
</dbReference>
<feature type="region of interest" description="Disordered" evidence="1">
    <location>
        <begin position="1"/>
        <end position="42"/>
    </location>
</feature>
<sequence>MMESMAKERSAVSERTTESAVCEFASAKGKESEATSSKSTELDRNIGECLNEKKIDIDDASADQSKFKKVEMPVFTGDDLDSWLFLAERYFQIHKLTESEKMLVLTTSFNGLALNWYHSQEGRDKFLNWSNLKER</sequence>
<accession>A0A5A7VH18</accession>
<reference evidence="4 5" key="1">
    <citation type="submission" date="2019-08" db="EMBL/GenBank/DDBJ databases">
        <title>Draft genome sequences of two oriental melons (Cucumis melo L. var makuwa).</title>
        <authorList>
            <person name="Kwon S.-Y."/>
        </authorList>
    </citation>
    <scope>NUCLEOTIDE SEQUENCE [LARGE SCALE GENOMIC DNA]</scope>
    <source>
        <strain evidence="5">cv. Chang Bougi</strain>
        <strain evidence="4">cv. SW 3</strain>
        <tissue evidence="2">Leaf</tissue>
    </source>
</reference>
<dbReference type="Proteomes" id="UP000321947">
    <property type="component" value="Unassembled WGS sequence"/>
</dbReference>
<gene>
    <name evidence="3" type="ORF">E5676_scaffold313G001220</name>
    <name evidence="2" type="ORF">E6C27_scaffold40G00440</name>
</gene>
<proteinExistence type="predicted"/>